<evidence type="ECO:0000259" key="12">
    <source>
        <dbReference type="PROSITE" id="PS50146"/>
    </source>
</evidence>
<evidence type="ECO:0000313" key="14">
    <source>
        <dbReference type="Proteomes" id="UP000184268"/>
    </source>
</evidence>
<dbReference type="PROSITE" id="PS50146">
    <property type="entry name" value="DAGK"/>
    <property type="match status" value="1"/>
</dbReference>
<evidence type="ECO:0000256" key="11">
    <source>
        <dbReference type="ARBA" id="ARBA00023264"/>
    </source>
</evidence>
<gene>
    <name evidence="13" type="ORF">SAMN02745129_1638</name>
</gene>
<dbReference type="RefSeq" id="WP_067657311.1">
    <property type="nucleotide sequence ID" value="NZ_FQXG01000002.1"/>
</dbReference>
<evidence type="ECO:0000256" key="8">
    <source>
        <dbReference type="ARBA" id="ARBA00022842"/>
    </source>
</evidence>
<dbReference type="InterPro" id="IPR001206">
    <property type="entry name" value="Diacylglycerol_kinase_cat_dom"/>
</dbReference>
<keyword evidence="9" id="KW-0443">Lipid metabolism</keyword>
<dbReference type="PANTHER" id="PTHR12358">
    <property type="entry name" value="SPHINGOSINE KINASE"/>
    <property type="match status" value="1"/>
</dbReference>
<evidence type="ECO:0000256" key="9">
    <source>
        <dbReference type="ARBA" id="ARBA00023098"/>
    </source>
</evidence>
<dbReference type="GO" id="GO:0046872">
    <property type="term" value="F:metal ion binding"/>
    <property type="evidence" value="ECO:0007669"/>
    <property type="project" value="UniProtKB-KW"/>
</dbReference>
<organism evidence="13 14">
    <name type="scientific">Ferrimonas marina</name>
    <dbReference type="NCBI Taxonomy" id="299255"/>
    <lineage>
        <taxon>Bacteria</taxon>
        <taxon>Pseudomonadati</taxon>
        <taxon>Pseudomonadota</taxon>
        <taxon>Gammaproteobacteria</taxon>
        <taxon>Alteromonadales</taxon>
        <taxon>Ferrimonadaceae</taxon>
        <taxon>Ferrimonas</taxon>
    </lineage>
</organism>
<keyword evidence="4" id="KW-0479">Metal-binding</keyword>
<proteinExistence type="predicted"/>
<dbReference type="SMART" id="SM00046">
    <property type="entry name" value="DAGKc"/>
    <property type="match status" value="1"/>
</dbReference>
<dbReference type="GO" id="GO:0016301">
    <property type="term" value="F:kinase activity"/>
    <property type="evidence" value="ECO:0007669"/>
    <property type="project" value="UniProtKB-KW"/>
</dbReference>
<dbReference type="NCBIfam" id="NF009602">
    <property type="entry name" value="PRK13054.1"/>
    <property type="match status" value="1"/>
</dbReference>
<dbReference type="NCBIfam" id="TIGR00147">
    <property type="entry name" value="YegS/Rv2252/BmrU family lipid kinase"/>
    <property type="match status" value="1"/>
</dbReference>
<dbReference type="InterPro" id="IPR016064">
    <property type="entry name" value="NAD/diacylglycerol_kinase_sf"/>
</dbReference>
<evidence type="ECO:0000256" key="1">
    <source>
        <dbReference type="ARBA" id="ARBA00001946"/>
    </source>
</evidence>
<evidence type="ECO:0000256" key="7">
    <source>
        <dbReference type="ARBA" id="ARBA00022840"/>
    </source>
</evidence>
<keyword evidence="10" id="KW-0594">Phospholipid biosynthesis</keyword>
<keyword evidence="3" id="KW-0808">Transferase</keyword>
<keyword evidence="11" id="KW-1208">Phospholipid metabolism</keyword>
<dbReference type="AlphaFoldDB" id="A0A1M5RIU1"/>
<keyword evidence="7" id="KW-0067">ATP-binding</keyword>
<accession>A0A1M5RIU1</accession>
<evidence type="ECO:0000256" key="3">
    <source>
        <dbReference type="ARBA" id="ARBA00022679"/>
    </source>
</evidence>
<dbReference type="OrthoDB" id="142078at2"/>
<keyword evidence="5" id="KW-0547">Nucleotide-binding</keyword>
<evidence type="ECO:0000256" key="10">
    <source>
        <dbReference type="ARBA" id="ARBA00023209"/>
    </source>
</evidence>
<dbReference type="PANTHER" id="PTHR12358:SF106">
    <property type="entry name" value="LIPID KINASE YEGS"/>
    <property type="match status" value="1"/>
</dbReference>
<dbReference type="GO" id="GO:0005886">
    <property type="term" value="C:plasma membrane"/>
    <property type="evidence" value="ECO:0007669"/>
    <property type="project" value="TreeGrafter"/>
</dbReference>
<evidence type="ECO:0000256" key="2">
    <source>
        <dbReference type="ARBA" id="ARBA00022516"/>
    </source>
</evidence>
<evidence type="ECO:0000313" key="13">
    <source>
        <dbReference type="EMBL" id="SHH26100.1"/>
    </source>
</evidence>
<dbReference type="InterPro" id="IPR045540">
    <property type="entry name" value="YegS/DAGK_C"/>
</dbReference>
<dbReference type="InterPro" id="IPR005218">
    <property type="entry name" value="Diacylglycerol/lipid_kinase"/>
</dbReference>
<dbReference type="Gene3D" id="2.60.200.40">
    <property type="match status" value="1"/>
</dbReference>
<sequence>MTTIRVLLNGKKAGLASVREGITAARRHGAVEVRTSFEGGDVARQVREAVKDGCTRLVAGGGDGTVNEAVDALMQIDPLHRPELAILPLGTANDFASAAEVPLDTYAALVLAQQGRAVAVDVVAANEHHFINVASGGFGAQITATTPVALKNFLGGGAYTLTGLVQAVGFTPYQGALRLPDGDLAGEVVVGAACNGRQAGGGQKLAPAAYINDGLMDLVALLHFPPEAMAQVMQEILAEEGGEYVKRLRAPWAEWHCEQVMPINLDGEPIEQARVRLEVRPGALKMVLPQACPLLKPDA</sequence>
<evidence type="ECO:0000256" key="4">
    <source>
        <dbReference type="ARBA" id="ARBA00022723"/>
    </source>
</evidence>
<dbReference type="Gene3D" id="3.40.50.10330">
    <property type="entry name" value="Probable inorganic polyphosphate/atp-NAD kinase, domain 1"/>
    <property type="match status" value="1"/>
</dbReference>
<name>A0A1M5RIU1_9GAMM</name>
<dbReference type="InterPro" id="IPR050187">
    <property type="entry name" value="Lipid_Phosphate_FormReg"/>
</dbReference>
<protein>
    <submittedName>
        <fullName evidence="13">Lipid kinase YegS</fullName>
    </submittedName>
</protein>
<keyword evidence="8" id="KW-0460">Magnesium</keyword>
<dbReference type="GO" id="GO:0008654">
    <property type="term" value="P:phospholipid biosynthetic process"/>
    <property type="evidence" value="ECO:0007669"/>
    <property type="project" value="UniProtKB-KW"/>
</dbReference>
<dbReference type="Proteomes" id="UP000184268">
    <property type="component" value="Unassembled WGS sequence"/>
</dbReference>
<keyword evidence="14" id="KW-1185">Reference proteome</keyword>
<dbReference type="Pfam" id="PF19279">
    <property type="entry name" value="YegS_C"/>
    <property type="match status" value="1"/>
</dbReference>
<keyword evidence="2" id="KW-0444">Lipid biosynthesis</keyword>
<dbReference type="STRING" id="299255.SAMN02745129_1638"/>
<dbReference type="SUPFAM" id="SSF111331">
    <property type="entry name" value="NAD kinase/diacylglycerol kinase-like"/>
    <property type="match status" value="1"/>
</dbReference>
<comment type="cofactor">
    <cofactor evidence="1">
        <name>Mg(2+)</name>
        <dbReference type="ChEBI" id="CHEBI:18420"/>
    </cofactor>
</comment>
<dbReference type="EMBL" id="FQXG01000002">
    <property type="protein sequence ID" value="SHH26100.1"/>
    <property type="molecule type" value="Genomic_DNA"/>
</dbReference>
<dbReference type="Pfam" id="PF00781">
    <property type="entry name" value="DAGK_cat"/>
    <property type="match status" value="1"/>
</dbReference>
<feature type="domain" description="DAGKc" evidence="12">
    <location>
        <begin position="1"/>
        <end position="128"/>
    </location>
</feature>
<dbReference type="InterPro" id="IPR017438">
    <property type="entry name" value="ATP-NAD_kinase_N"/>
</dbReference>
<keyword evidence="6 13" id="KW-0418">Kinase</keyword>
<dbReference type="GO" id="GO:0005524">
    <property type="term" value="F:ATP binding"/>
    <property type="evidence" value="ECO:0007669"/>
    <property type="project" value="UniProtKB-KW"/>
</dbReference>
<evidence type="ECO:0000256" key="6">
    <source>
        <dbReference type="ARBA" id="ARBA00022777"/>
    </source>
</evidence>
<reference evidence="13 14" key="1">
    <citation type="submission" date="2016-11" db="EMBL/GenBank/DDBJ databases">
        <authorList>
            <person name="Jaros S."/>
            <person name="Januszkiewicz K."/>
            <person name="Wedrychowicz H."/>
        </authorList>
    </citation>
    <scope>NUCLEOTIDE SEQUENCE [LARGE SCALE GENOMIC DNA]</scope>
    <source>
        <strain evidence="13 14">DSM 16917</strain>
    </source>
</reference>
<evidence type="ECO:0000256" key="5">
    <source>
        <dbReference type="ARBA" id="ARBA00022741"/>
    </source>
</evidence>